<evidence type="ECO:0000259" key="6">
    <source>
        <dbReference type="Pfam" id="PF01233"/>
    </source>
</evidence>
<dbReference type="Pfam" id="PF04113">
    <property type="entry name" value="Gpi16"/>
    <property type="match status" value="2"/>
</dbReference>
<organism evidence="8">
    <name type="scientific">Notodromas monacha</name>
    <dbReference type="NCBI Taxonomy" id="399045"/>
    <lineage>
        <taxon>Eukaryota</taxon>
        <taxon>Metazoa</taxon>
        <taxon>Ecdysozoa</taxon>
        <taxon>Arthropoda</taxon>
        <taxon>Crustacea</taxon>
        <taxon>Oligostraca</taxon>
        <taxon>Ostracoda</taxon>
        <taxon>Podocopa</taxon>
        <taxon>Podocopida</taxon>
        <taxon>Cypridocopina</taxon>
        <taxon>Cypridoidea</taxon>
        <taxon>Cyprididae</taxon>
        <taxon>Notodromas</taxon>
    </lineage>
</organism>
<dbReference type="Proteomes" id="UP000678499">
    <property type="component" value="Unassembled WGS sequence"/>
</dbReference>
<dbReference type="OrthoDB" id="60315at2759"/>
<gene>
    <name evidence="8" type="ORF">NMOB1V02_LOCUS192</name>
</gene>
<dbReference type="PROSITE" id="PS00976">
    <property type="entry name" value="NMT_2"/>
    <property type="match status" value="1"/>
</dbReference>
<dbReference type="GO" id="GO:0016255">
    <property type="term" value="P:attachment of GPI anchor to protein"/>
    <property type="evidence" value="ECO:0007669"/>
    <property type="project" value="InterPro"/>
</dbReference>
<dbReference type="InterPro" id="IPR016181">
    <property type="entry name" value="Acyl_CoA_acyltransferase"/>
</dbReference>
<dbReference type="EMBL" id="CAJPEX010000014">
    <property type="protein sequence ID" value="CAG0912402.1"/>
    <property type="molecule type" value="Genomic_DNA"/>
</dbReference>
<dbReference type="EMBL" id="OA882051">
    <property type="protein sequence ID" value="CAD7272250.1"/>
    <property type="molecule type" value="Genomic_DNA"/>
</dbReference>
<keyword evidence="4" id="KW-0012">Acyltransferase</keyword>
<sequence>MSNVVLEDPDRATEADAEEDADEKPKNSRKKKKTKRSRKPSQGISDGVDGSPEDCSDKGSPDVKDGAAGDDSQDKSGAADGAADLAEVLQTACSVLKISDQKMISDWKSFEVDQFGPPKEHLFWNTQPVPKITEKVDECGKLRSRRVAPVLIKEITRRVNLKGIFQAIYTAGVVIPKPFSVCRYWHRSLNPKKLIDVQFSHLGRNMTLQRTIKLYRLPEDTKTPGFREMKAADIAPARKLLQEYLKKFDLSPTYDENEFRHWFMPRTDIINSFVVENDKGEITDFVSFYTLPSTVMHHPTYNSLKAAYSFYNVSTVTPWPDLMQDALITAKKLGFDVFNALDLMDNEAFLEKLKFGIGDGNLHYYLFNYKCPGNHYDLFPRALGEILTKSSVEEVHLSLTKGLWRTSQWGYSSRPAPNGAQLWAWFEPSVNVSQVDNKWVELTDALAGLMCASLRAVGFDTITPKASFRPTADSLKIGENPHLIRYSSLPRETFCTENLTPWAKILPCDVKSGIGSLLHAAHLFESAYHSLAIDFVRNPRDGDSSKIWLSFSFSVVHSSLLLNNNAMKTWSLKSLFGTIPTSSCDVAASSKILVDSDFDPMGDFILAPPPSSVSTMHGRKIAVYELVNMLRTGSDMNIRAAYRDVLDLNAVAGLPAPPLTVSRYITGYGLERGGVKTEIRYAASEENSASLVYLQYFPWYIRVYLHTLKVRIEGVTLEPDEVFFSPGRDRKRPHVIELKLKIPSNKKCTVEIEFERALLKWTEYPPDANHGFYIPAGVIFARVSANSLRPPQFNVSSMIPMSSVEVNDDHAEMIIYTETLLVSLPTPDFSMPYNVICLACTVVALAFGPLHNITTKRLTEVTSDQSQKGIISRLKSFFRKKTESDEVRKVSLDDGVDSEVIEPGSRADD</sequence>
<dbReference type="InterPro" id="IPR022676">
    <property type="entry name" value="NMT_N"/>
</dbReference>
<dbReference type="FunFam" id="3.40.630.170:FF:000005">
    <property type="entry name" value="Glycylpeptide N-tetradecanoyltransferase"/>
    <property type="match status" value="1"/>
</dbReference>
<accession>A0A7R9BBT1</accession>
<dbReference type="InterPro" id="IPR022677">
    <property type="entry name" value="NMT_C"/>
</dbReference>
<keyword evidence="3" id="KW-0808">Transferase</keyword>
<protein>
    <recommendedName>
        <fullName evidence="2">glycylpeptide N-tetradecanoyltransferase</fullName>
        <ecNumber evidence="2">2.3.1.97</ecNumber>
    </recommendedName>
</protein>
<feature type="domain" description="Glycylpeptide N-tetradecanoyltransferase C-terminal" evidence="7">
    <location>
        <begin position="196"/>
        <end position="372"/>
    </location>
</feature>
<evidence type="ECO:0000313" key="8">
    <source>
        <dbReference type="EMBL" id="CAD7272250.1"/>
    </source>
</evidence>
<feature type="compositionally biased region" description="Basic residues" evidence="5">
    <location>
        <begin position="27"/>
        <end position="39"/>
    </location>
</feature>
<dbReference type="Pfam" id="PF02799">
    <property type="entry name" value="NMT_C"/>
    <property type="match status" value="1"/>
</dbReference>
<feature type="region of interest" description="Disordered" evidence="5">
    <location>
        <begin position="1"/>
        <end position="79"/>
    </location>
</feature>
<dbReference type="AlphaFoldDB" id="A0A7R9BBT1"/>
<proteinExistence type="inferred from homology"/>
<feature type="compositionally biased region" description="Basic and acidic residues" evidence="5">
    <location>
        <begin position="55"/>
        <end position="67"/>
    </location>
</feature>
<dbReference type="EC" id="2.3.1.97" evidence="2"/>
<dbReference type="GO" id="GO:0042765">
    <property type="term" value="C:GPI-anchor transamidase complex"/>
    <property type="evidence" value="ECO:0007669"/>
    <property type="project" value="InterPro"/>
</dbReference>
<feature type="domain" description="Glycylpeptide N-tetradecanoyltransferase N-terminal" evidence="6">
    <location>
        <begin position="141"/>
        <end position="182"/>
    </location>
</feature>
<reference evidence="8" key="1">
    <citation type="submission" date="2020-11" db="EMBL/GenBank/DDBJ databases">
        <authorList>
            <person name="Tran Van P."/>
        </authorList>
    </citation>
    <scope>NUCLEOTIDE SEQUENCE</scope>
</reference>
<dbReference type="GO" id="GO:0004379">
    <property type="term" value="F:glycylpeptide N-tetradecanoyltransferase activity"/>
    <property type="evidence" value="ECO:0007669"/>
    <property type="project" value="UniProtKB-EC"/>
</dbReference>
<evidence type="ECO:0000256" key="4">
    <source>
        <dbReference type="ARBA" id="ARBA00023315"/>
    </source>
</evidence>
<evidence type="ECO:0000256" key="2">
    <source>
        <dbReference type="ARBA" id="ARBA00012923"/>
    </source>
</evidence>
<name>A0A7R9BBT1_9CRUS</name>
<keyword evidence="9" id="KW-1185">Reference proteome</keyword>
<dbReference type="Gene3D" id="3.40.630.170">
    <property type="match status" value="1"/>
</dbReference>
<dbReference type="PANTHER" id="PTHR12959">
    <property type="entry name" value="GPI TRANSAMIDASE COMPONENT PIG-T-RELATED"/>
    <property type="match status" value="1"/>
</dbReference>
<evidence type="ECO:0000256" key="3">
    <source>
        <dbReference type="ARBA" id="ARBA00022679"/>
    </source>
</evidence>
<dbReference type="Pfam" id="PF01233">
    <property type="entry name" value="NMT"/>
    <property type="match status" value="1"/>
</dbReference>
<comment type="similarity">
    <text evidence="1">Belongs to the NMT family.</text>
</comment>
<dbReference type="InterPro" id="IPR007245">
    <property type="entry name" value="PIG-T"/>
</dbReference>
<evidence type="ECO:0000256" key="1">
    <source>
        <dbReference type="ARBA" id="ARBA00009469"/>
    </source>
</evidence>
<dbReference type="InterPro" id="IPR022678">
    <property type="entry name" value="NMT_CS"/>
</dbReference>
<evidence type="ECO:0000313" key="9">
    <source>
        <dbReference type="Proteomes" id="UP000678499"/>
    </source>
</evidence>
<dbReference type="PANTHER" id="PTHR12959:SF11">
    <property type="entry name" value="GPI TRANSAMIDASE COMPONENT PIG-T"/>
    <property type="match status" value="1"/>
</dbReference>
<evidence type="ECO:0000256" key="5">
    <source>
        <dbReference type="SAM" id="MobiDB-lite"/>
    </source>
</evidence>
<dbReference type="SUPFAM" id="SSF55729">
    <property type="entry name" value="Acyl-CoA N-acyltransferases (Nat)"/>
    <property type="match status" value="2"/>
</dbReference>
<evidence type="ECO:0000259" key="7">
    <source>
        <dbReference type="Pfam" id="PF02799"/>
    </source>
</evidence>